<name>A0A5C7ISF4_9ROSI</name>
<feature type="region of interest" description="Disordered" evidence="1">
    <location>
        <begin position="112"/>
        <end position="135"/>
    </location>
</feature>
<sequence length="296" mass="31995">MDADEIARLCTNMTIKEREGLVRKLQEDLKVRGMQMMSSSLVGKDLGSKRTVLAGGPWSFDNALIIFEEPEGSIIGEVKEIDGGEYGVYALVPLKMVNHWVQRMVSRTDYRTSHRTIGGRDNRSEESQSAVIQDGRKGPTVALGRVASMQVQPGTASSAKWKEIMIVSENIGIANNFQNPQDTESPNHKGMYNSGGFIFKSQKNIAPGDVDKKLGAAAIKAGVVPVDIIGKDLVGNSQANGYRDMGQASANQVLLDNKLGSNKRLVMADEGIGPPLADGDSNTSHRRPQGLAKVVM</sequence>
<evidence type="ECO:0000256" key="1">
    <source>
        <dbReference type="SAM" id="MobiDB-lite"/>
    </source>
</evidence>
<comment type="caution">
    <text evidence="2">The sequence shown here is derived from an EMBL/GenBank/DDBJ whole genome shotgun (WGS) entry which is preliminary data.</text>
</comment>
<accession>A0A5C7ISF4</accession>
<reference evidence="3" key="1">
    <citation type="journal article" date="2019" name="Gigascience">
        <title>De novo genome assembly of the endangered Acer yangbiense, a plant species with extremely small populations endemic to Yunnan Province, China.</title>
        <authorList>
            <person name="Yang J."/>
            <person name="Wariss H.M."/>
            <person name="Tao L."/>
            <person name="Zhang R."/>
            <person name="Yun Q."/>
            <person name="Hollingsworth P."/>
            <person name="Dao Z."/>
            <person name="Luo G."/>
            <person name="Guo H."/>
            <person name="Ma Y."/>
            <person name="Sun W."/>
        </authorList>
    </citation>
    <scope>NUCLEOTIDE SEQUENCE [LARGE SCALE GENOMIC DNA]</scope>
    <source>
        <strain evidence="3">cv. Malutang</strain>
    </source>
</reference>
<dbReference type="AlphaFoldDB" id="A0A5C7ISF4"/>
<proteinExistence type="predicted"/>
<feature type="compositionally biased region" description="Basic and acidic residues" evidence="1">
    <location>
        <begin position="112"/>
        <end position="126"/>
    </location>
</feature>
<evidence type="ECO:0000313" key="2">
    <source>
        <dbReference type="EMBL" id="TXG72323.1"/>
    </source>
</evidence>
<dbReference type="EMBL" id="VAHF01000001">
    <property type="protein sequence ID" value="TXG72323.1"/>
    <property type="molecule type" value="Genomic_DNA"/>
</dbReference>
<keyword evidence="3" id="KW-1185">Reference proteome</keyword>
<evidence type="ECO:0008006" key="4">
    <source>
        <dbReference type="Google" id="ProtNLM"/>
    </source>
</evidence>
<protein>
    <recommendedName>
        <fullName evidence="4">DUF4283 domain-containing protein</fullName>
    </recommendedName>
</protein>
<gene>
    <name evidence="2" type="ORF">EZV62_000902</name>
</gene>
<evidence type="ECO:0000313" key="3">
    <source>
        <dbReference type="Proteomes" id="UP000323000"/>
    </source>
</evidence>
<feature type="region of interest" description="Disordered" evidence="1">
    <location>
        <begin position="270"/>
        <end position="296"/>
    </location>
</feature>
<dbReference type="Proteomes" id="UP000323000">
    <property type="component" value="Chromosome 1"/>
</dbReference>
<dbReference type="OrthoDB" id="1750606at2759"/>
<organism evidence="2 3">
    <name type="scientific">Acer yangbiense</name>
    <dbReference type="NCBI Taxonomy" id="1000413"/>
    <lineage>
        <taxon>Eukaryota</taxon>
        <taxon>Viridiplantae</taxon>
        <taxon>Streptophyta</taxon>
        <taxon>Embryophyta</taxon>
        <taxon>Tracheophyta</taxon>
        <taxon>Spermatophyta</taxon>
        <taxon>Magnoliopsida</taxon>
        <taxon>eudicotyledons</taxon>
        <taxon>Gunneridae</taxon>
        <taxon>Pentapetalae</taxon>
        <taxon>rosids</taxon>
        <taxon>malvids</taxon>
        <taxon>Sapindales</taxon>
        <taxon>Sapindaceae</taxon>
        <taxon>Hippocastanoideae</taxon>
        <taxon>Acereae</taxon>
        <taxon>Acer</taxon>
    </lineage>
</organism>